<proteinExistence type="predicted"/>
<keyword evidence="4 6" id="KW-0378">Hydrolase</keyword>
<dbReference type="Pfam" id="PF01227">
    <property type="entry name" value="GTP_cyclohydroI"/>
    <property type="match status" value="1"/>
</dbReference>
<comment type="pathway">
    <text evidence="2">Cofactor biosynthesis; 7,8-dihydroneopterin triphosphate biosynthesis; 7,8-dihydroneopterin triphosphate from GTP: step 1/1.</text>
</comment>
<organism evidence="6">
    <name type="scientific">uncultured Caudovirales phage</name>
    <dbReference type="NCBI Taxonomy" id="2100421"/>
    <lineage>
        <taxon>Viruses</taxon>
        <taxon>Duplodnaviria</taxon>
        <taxon>Heunggongvirae</taxon>
        <taxon>Uroviricota</taxon>
        <taxon>Caudoviricetes</taxon>
        <taxon>Peduoviridae</taxon>
        <taxon>Maltschvirus</taxon>
        <taxon>Maltschvirus maltsch</taxon>
    </lineage>
</organism>
<name>A0A6J5KX42_9CAUD</name>
<evidence type="ECO:0000313" key="6">
    <source>
        <dbReference type="EMBL" id="CAB4125597.1"/>
    </source>
</evidence>
<dbReference type="InterPro" id="IPR043134">
    <property type="entry name" value="GTP-CH-I_N"/>
</dbReference>
<feature type="domain" description="GTP cyclohydrolase I" evidence="5">
    <location>
        <begin position="35"/>
        <end position="212"/>
    </location>
</feature>
<evidence type="ECO:0000256" key="1">
    <source>
        <dbReference type="ARBA" id="ARBA00001052"/>
    </source>
</evidence>
<dbReference type="FunFam" id="3.30.1130.10:FF:000001">
    <property type="entry name" value="GTP cyclohydrolase 1"/>
    <property type="match status" value="1"/>
</dbReference>
<dbReference type="SUPFAM" id="SSF55620">
    <property type="entry name" value="Tetrahydrobiopterin biosynthesis enzymes-like"/>
    <property type="match status" value="1"/>
</dbReference>
<accession>A0A6J5KX42</accession>
<dbReference type="InterPro" id="IPR043133">
    <property type="entry name" value="GTP-CH-I_C/QueF"/>
</dbReference>
<evidence type="ECO:0000256" key="3">
    <source>
        <dbReference type="ARBA" id="ARBA00012715"/>
    </source>
</evidence>
<protein>
    <recommendedName>
        <fullName evidence="3">GTP cyclohydrolase I</fullName>
        <ecNumber evidence="3">3.5.4.16</ecNumber>
    </recommendedName>
</protein>
<dbReference type="PANTHER" id="PTHR11109:SF7">
    <property type="entry name" value="GTP CYCLOHYDROLASE 1"/>
    <property type="match status" value="1"/>
</dbReference>
<dbReference type="GO" id="GO:0005525">
    <property type="term" value="F:GTP binding"/>
    <property type="evidence" value="ECO:0007669"/>
    <property type="project" value="TreeGrafter"/>
</dbReference>
<dbReference type="Gene3D" id="3.30.1130.10">
    <property type="match status" value="1"/>
</dbReference>
<dbReference type="GO" id="GO:0046654">
    <property type="term" value="P:tetrahydrofolate biosynthetic process"/>
    <property type="evidence" value="ECO:0007669"/>
    <property type="project" value="InterPro"/>
</dbReference>
<comment type="catalytic activity">
    <reaction evidence="1">
        <text>GTP + H2O = 7,8-dihydroneopterin 3'-triphosphate + formate + H(+)</text>
        <dbReference type="Rhea" id="RHEA:17473"/>
        <dbReference type="ChEBI" id="CHEBI:15377"/>
        <dbReference type="ChEBI" id="CHEBI:15378"/>
        <dbReference type="ChEBI" id="CHEBI:15740"/>
        <dbReference type="ChEBI" id="CHEBI:37565"/>
        <dbReference type="ChEBI" id="CHEBI:58462"/>
        <dbReference type="EC" id="3.5.4.16"/>
    </reaction>
</comment>
<dbReference type="GO" id="GO:0008270">
    <property type="term" value="F:zinc ion binding"/>
    <property type="evidence" value="ECO:0007669"/>
    <property type="project" value="TreeGrafter"/>
</dbReference>
<dbReference type="UniPathway" id="UPA00848">
    <property type="reaction ID" value="UER00151"/>
</dbReference>
<dbReference type="InterPro" id="IPR020602">
    <property type="entry name" value="GTP_CycHdrlase_I_dom"/>
</dbReference>
<gene>
    <name evidence="6" type="ORF">UFOVP54_179</name>
</gene>
<dbReference type="EC" id="3.5.4.16" evidence="3"/>
<evidence type="ECO:0000256" key="2">
    <source>
        <dbReference type="ARBA" id="ARBA00005080"/>
    </source>
</evidence>
<dbReference type="Gene3D" id="1.10.286.10">
    <property type="match status" value="1"/>
</dbReference>
<dbReference type="GO" id="GO:0003934">
    <property type="term" value="F:GTP cyclohydrolase I activity"/>
    <property type="evidence" value="ECO:0007669"/>
    <property type="project" value="UniProtKB-EC"/>
</dbReference>
<dbReference type="PANTHER" id="PTHR11109">
    <property type="entry name" value="GTP CYCLOHYDROLASE I"/>
    <property type="match status" value="1"/>
</dbReference>
<dbReference type="GO" id="GO:0006729">
    <property type="term" value="P:tetrahydrobiopterin biosynthetic process"/>
    <property type="evidence" value="ECO:0007669"/>
    <property type="project" value="TreeGrafter"/>
</dbReference>
<evidence type="ECO:0000259" key="5">
    <source>
        <dbReference type="Pfam" id="PF01227"/>
    </source>
</evidence>
<evidence type="ECO:0000256" key="4">
    <source>
        <dbReference type="ARBA" id="ARBA00022801"/>
    </source>
</evidence>
<reference evidence="6" key="1">
    <citation type="submission" date="2020-04" db="EMBL/GenBank/DDBJ databases">
        <authorList>
            <person name="Chiriac C."/>
            <person name="Salcher M."/>
            <person name="Ghai R."/>
            <person name="Kavagutti S V."/>
        </authorList>
    </citation>
    <scope>NUCLEOTIDE SEQUENCE</scope>
</reference>
<dbReference type="EMBL" id="LR796188">
    <property type="protein sequence ID" value="CAB4125597.1"/>
    <property type="molecule type" value="Genomic_DNA"/>
</dbReference>
<dbReference type="InterPro" id="IPR001474">
    <property type="entry name" value="GTP_CycHdrlase_I"/>
</dbReference>
<sequence>MKKELVLLEKANGNMPRTSEEKLQMIDQAAVYYGQFLNALGFDWEKDPHSANTPKRVAKAWINDLIAGSVGEEPVITSFPNDEGYTGLICQTRIPVMSMCAHHNLTFSGVAHVAYIPGKEKTDLVVGLSKLNRIVDFYSRRPNIQESLTKQIHDHIDKLCIGNRGVAVVVESQHNCVRCRGIKQDSIMKTSQMSGYFFDNEIGTRQEFFSLIDNSRV</sequence>